<dbReference type="PROSITE" id="PS50110">
    <property type="entry name" value="RESPONSE_REGULATORY"/>
    <property type="match status" value="1"/>
</dbReference>
<dbReference type="GO" id="GO:0003677">
    <property type="term" value="F:DNA binding"/>
    <property type="evidence" value="ECO:0007669"/>
    <property type="project" value="UniProtKB-KW"/>
</dbReference>
<dbReference type="InterPro" id="IPR001789">
    <property type="entry name" value="Sig_transdc_resp-reg_receiver"/>
</dbReference>
<dbReference type="InterPro" id="IPR025662">
    <property type="entry name" value="Sigma_54_int_dom_ATP-bd_1"/>
</dbReference>
<dbReference type="Pfam" id="PF00158">
    <property type="entry name" value="Sigma54_activat"/>
    <property type="match status" value="1"/>
</dbReference>
<dbReference type="SMART" id="SM00382">
    <property type="entry name" value="AAA"/>
    <property type="match status" value="1"/>
</dbReference>
<dbReference type="PROSITE" id="PS00675">
    <property type="entry name" value="SIGMA54_INTERACT_1"/>
    <property type="match status" value="1"/>
</dbReference>
<keyword evidence="4" id="KW-0238">DNA-binding</keyword>
<dbReference type="PANTHER" id="PTHR32071:SF116">
    <property type="entry name" value="TRANSCRIPTIONAL REGULATORY PROTEIN GLRR"/>
    <property type="match status" value="1"/>
</dbReference>
<dbReference type="RefSeq" id="WP_136386898.1">
    <property type="nucleotide sequence ID" value="NZ_SSOD01000023.1"/>
</dbReference>
<evidence type="ECO:0000259" key="7">
    <source>
        <dbReference type="PROSITE" id="PS50045"/>
    </source>
</evidence>
<dbReference type="Proteomes" id="UP000307956">
    <property type="component" value="Unassembled WGS sequence"/>
</dbReference>
<dbReference type="Gene3D" id="3.40.50.300">
    <property type="entry name" value="P-loop containing nucleotide triphosphate hydrolases"/>
    <property type="match status" value="1"/>
</dbReference>
<evidence type="ECO:0000256" key="2">
    <source>
        <dbReference type="ARBA" id="ARBA00022840"/>
    </source>
</evidence>
<evidence type="ECO:0000313" key="10">
    <source>
        <dbReference type="Proteomes" id="UP000307956"/>
    </source>
</evidence>
<dbReference type="Gene3D" id="1.10.10.60">
    <property type="entry name" value="Homeodomain-like"/>
    <property type="match status" value="1"/>
</dbReference>
<keyword evidence="5" id="KW-0804">Transcription</keyword>
<keyword evidence="10" id="KW-1185">Reference proteome</keyword>
<proteinExistence type="predicted"/>
<dbReference type="GO" id="GO:0005524">
    <property type="term" value="F:ATP binding"/>
    <property type="evidence" value="ECO:0007669"/>
    <property type="project" value="UniProtKB-KW"/>
</dbReference>
<dbReference type="InterPro" id="IPR011006">
    <property type="entry name" value="CheY-like_superfamily"/>
</dbReference>
<evidence type="ECO:0000256" key="3">
    <source>
        <dbReference type="ARBA" id="ARBA00023015"/>
    </source>
</evidence>
<dbReference type="OrthoDB" id="3516932at2"/>
<dbReference type="PROSITE" id="PS00676">
    <property type="entry name" value="SIGMA54_INTERACT_2"/>
    <property type="match status" value="1"/>
</dbReference>
<dbReference type="EMBL" id="SSOD01000023">
    <property type="protein sequence ID" value="THF55618.1"/>
    <property type="molecule type" value="Genomic_DNA"/>
</dbReference>
<comment type="caution">
    <text evidence="6">Lacks conserved residue(s) required for the propagation of feature annotation.</text>
</comment>
<feature type="domain" description="Sigma-54 factor interaction" evidence="7">
    <location>
        <begin position="146"/>
        <end position="375"/>
    </location>
</feature>
<protein>
    <submittedName>
        <fullName evidence="9">Response regulator</fullName>
    </submittedName>
</protein>
<dbReference type="AlphaFoldDB" id="A0A4S4A9S4"/>
<dbReference type="Gene3D" id="1.10.8.60">
    <property type="match status" value="1"/>
</dbReference>
<evidence type="ECO:0000256" key="1">
    <source>
        <dbReference type="ARBA" id="ARBA00022741"/>
    </source>
</evidence>
<reference evidence="9 10" key="1">
    <citation type="submission" date="2019-04" db="EMBL/GenBank/DDBJ databases">
        <title>Azoarcus rhizosphaerae sp. nov. isolated from rhizosphere of Ficus religiosa.</title>
        <authorList>
            <person name="Lin S.-Y."/>
            <person name="Hameed A."/>
            <person name="Hsu Y.-H."/>
            <person name="Young C.-C."/>
        </authorList>
    </citation>
    <scope>NUCLEOTIDE SEQUENCE [LARGE SCALE GENOMIC DNA]</scope>
    <source>
        <strain evidence="9 10">CC-YHH848</strain>
    </source>
</reference>
<keyword evidence="2" id="KW-0067">ATP-binding</keyword>
<dbReference type="InterPro" id="IPR025943">
    <property type="entry name" value="Sigma_54_int_dom_ATP-bd_2"/>
</dbReference>
<name>A0A4S4A9S4_9RHOO</name>
<dbReference type="GO" id="GO:0006355">
    <property type="term" value="P:regulation of DNA-templated transcription"/>
    <property type="evidence" value="ECO:0007669"/>
    <property type="project" value="InterPro"/>
</dbReference>
<evidence type="ECO:0000256" key="4">
    <source>
        <dbReference type="ARBA" id="ARBA00023125"/>
    </source>
</evidence>
<comment type="caution">
    <text evidence="9">The sequence shown here is derived from an EMBL/GenBank/DDBJ whole genome shotgun (WGS) entry which is preliminary data.</text>
</comment>
<dbReference type="PROSITE" id="PS50045">
    <property type="entry name" value="SIGMA54_INTERACT_4"/>
    <property type="match status" value="1"/>
</dbReference>
<keyword evidence="3" id="KW-0805">Transcription regulation</keyword>
<dbReference type="Pfam" id="PF00072">
    <property type="entry name" value="Response_reg"/>
    <property type="match status" value="1"/>
</dbReference>
<dbReference type="CDD" id="cd00009">
    <property type="entry name" value="AAA"/>
    <property type="match status" value="1"/>
</dbReference>
<dbReference type="PROSITE" id="PS00688">
    <property type="entry name" value="SIGMA54_INTERACT_3"/>
    <property type="match status" value="1"/>
</dbReference>
<dbReference type="SUPFAM" id="SSF46689">
    <property type="entry name" value="Homeodomain-like"/>
    <property type="match status" value="1"/>
</dbReference>
<dbReference type="SUPFAM" id="SSF52540">
    <property type="entry name" value="P-loop containing nucleoside triphosphate hydrolases"/>
    <property type="match status" value="1"/>
</dbReference>
<dbReference type="InterPro" id="IPR058031">
    <property type="entry name" value="AAA_lid_NorR"/>
</dbReference>
<dbReference type="Gene3D" id="3.40.50.2300">
    <property type="match status" value="1"/>
</dbReference>
<organism evidence="9 10">
    <name type="scientific">Pseudothauera rhizosphaerae</name>
    <dbReference type="NCBI Taxonomy" id="2565932"/>
    <lineage>
        <taxon>Bacteria</taxon>
        <taxon>Pseudomonadati</taxon>
        <taxon>Pseudomonadota</taxon>
        <taxon>Betaproteobacteria</taxon>
        <taxon>Rhodocyclales</taxon>
        <taxon>Zoogloeaceae</taxon>
        <taxon>Pseudothauera</taxon>
    </lineage>
</organism>
<dbReference type="InterPro" id="IPR027417">
    <property type="entry name" value="P-loop_NTPase"/>
</dbReference>
<feature type="domain" description="Response regulatory" evidence="8">
    <location>
        <begin position="12"/>
        <end position="126"/>
    </location>
</feature>
<accession>A0A4S4A9S4</accession>
<dbReference type="Pfam" id="PF25601">
    <property type="entry name" value="AAA_lid_14"/>
    <property type="match status" value="1"/>
</dbReference>
<evidence type="ECO:0000259" key="8">
    <source>
        <dbReference type="PROSITE" id="PS50110"/>
    </source>
</evidence>
<dbReference type="SUPFAM" id="SSF52172">
    <property type="entry name" value="CheY-like"/>
    <property type="match status" value="1"/>
</dbReference>
<dbReference type="InterPro" id="IPR003593">
    <property type="entry name" value="AAA+_ATPase"/>
</dbReference>
<evidence type="ECO:0000256" key="6">
    <source>
        <dbReference type="PROSITE-ProRule" id="PRU00169"/>
    </source>
</evidence>
<dbReference type="InterPro" id="IPR002078">
    <property type="entry name" value="Sigma_54_int"/>
</dbReference>
<dbReference type="FunFam" id="3.40.50.300:FF:000006">
    <property type="entry name" value="DNA-binding transcriptional regulator NtrC"/>
    <property type="match status" value="1"/>
</dbReference>
<evidence type="ECO:0000313" key="9">
    <source>
        <dbReference type="EMBL" id="THF55618.1"/>
    </source>
</evidence>
<gene>
    <name evidence="9" type="ORF">E6O51_20540</name>
</gene>
<dbReference type="SMART" id="SM00448">
    <property type="entry name" value="REC"/>
    <property type="match status" value="1"/>
</dbReference>
<keyword evidence="1" id="KW-0547">Nucleotide-binding</keyword>
<dbReference type="InterPro" id="IPR025944">
    <property type="entry name" value="Sigma_54_int_dom_CS"/>
</dbReference>
<dbReference type="CDD" id="cd00156">
    <property type="entry name" value="REC"/>
    <property type="match status" value="1"/>
</dbReference>
<sequence length="466" mass="50394">MTATPYSPQPAHLLLVDGGLPPLGDLAAPLRAHGYRVSQADSATAAHALLAAQPCDLVIAASSLSDGTGLDLFDRVRTQRPALPVILLAVPGSIAEAVEAISRGAAAYLPQPVQGQILLQHVEHALRWAGTGTSQAPADSGWRAGIVSRSTRMERLLEEARLVAATEASVLIRGDSGTGKELLARAIHRASPRAAGPFVAINCGAIPEQLLESELFGHRRGAFTGAVSDQRGLFRHAHGGTLFLDEIGDMPLALQVKLLRVLQERAVRPVGATASEAVDVRILSATHRDLDRALVEGRFREDLYYRLNVVGLHLPALDERREDIPLLAAYFLAQAAQRYGRQCRAFAPDALELLATAAWPGNLRQLQNVVEQACALSTTPLITRALVQRALQRHGAVSLNYVEAKQHFERDYLVGLLKLTGGKVTDAARLAGRNRTEFYRLLQRNGLNAELFRHPNDDADFGATWC</sequence>
<dbReference type="InterPro" id="IPR009057">
    <property type="entry name" value="Homeodomain-like_sf"/>
</dbReference>
<evidence type="ECO:0000256" key="5">
    <source>
        <dbReference type="ARBA" id="ARBA00023163"/>
    </source>
</evidence>
<dbReference type="GO" id="GO:0000160">
    <property type="term" value="P:phosphorelay signal transduction system"/>
    <property type="evidence" value="ECO:0007669"/>
    <property type="project" value="InterPro"/>
</dbReference>
<dbReference type="PANTHER" id="PTHR32071">
    <property type="entry name" value="TRANSCRIPTIONAL REGULATORY PROTEIN"/>
    <property type="match status" value="1"/>
</dbReference>